<gene>
    <name evidence="1" type="ORF">FHS38_003131</name>
</gene>
<sequence>MDDVTPLLAAVDAFADRLRALPQSRLSRGAAAEALALARDLAAWTQRIEEPGTAAPREMPEAGMFAVADQVAVAGHDLAEALALGGGDPAATGPGVAEAVALVEAAAKRCGL</sequence>
<dbReference type="RefSeq" id="WP_184734102.1">
    <property type="nucleotide sequence ID" value="NZ_BMRW01000005.1"/>
</dbReference>
<accession>A0A7W7LCG6</accession>
<comment type="caution">
    <text evidence="1">The sequence shown here is derived from an EMBL/GenBank/DDBJ whole genome shotgun (WGS) entry which is preliminary data.</text>
</comment>
<dbReference type="Proteomes" id="UP000556436">
    <property type="component" value="Unassembled WGS sequence"/>
</dbReference>
<protein>
    <submittedName>
        <fullName evidence="1">Uncharacterized protein</fullName>
    </submittedName>
</protein>
<proteinExistence type="predicted"/>
<dbReference type="AlphaFoldDB" id="A0A7W7LCG6"/>
<organism evidence="1 2">
    <name type="scientific">Streptomyces netropsis</name>
    <name type="common">Streptoverticillium netropsis</name>
    <dbReference type="NCBI Taxonomy" id="55404"/>
    <lineage>
        <taxon>Bacteria</taxon>
        <taxon>Bacillati</taxon>
        <taxon>Actinomycetota</taxon>
        <taxon>Actinomycetes</taxon>
        <taxon>Kitasatosporales</taxon>
        <taxon>Streptomycetaceae</taxon>
        <taxon>Streptomyces</taxon>
    </lineage>
</organism>
<evidence type="ECO:0000313" key="2">
    <source>
        <dbReference type="Proteomes" id="UP000556436"/>
    </source>
</evidence>
<keyword evidence="2" id="KW-1185">Reference proteome</keyword>
<evidence type="ECO:0000313" key="1">
    <source>
        <dbReference type="EMBL" id="MBB4887086.1"/>
    </source>
</evidence>
<name>A0A7W7LCG6_STRNE</name>
<dbReference type="EMBL" id="JACHJG010000005">
    <property type="protein sequence ID" value="MBB4887086.1"/>
    <property type="molecule type" value="Genomic_DNA"/>
</dbReference>
<reference evidence="1 2" key="1">
    <citation type="submission" date="2020-08" db="EMBL/GenBank/DDBJ databases">
        <title>Genomic Encyclopedia of Type Strains, Phase III (KMG-III): the genomes of soil and plant-associated and newly described type strains.</title>
        <authorList>
            <person name="Whitman W."/>
        </authorList>
    </citation>
    <scope>NUCLEOTIDE SEQUENCE [LARGE SCALE GENOMIC DNA]</scope>
    <source>
        <strain evidence="1 2">CECT 3265</strain>
    </source>
</reference>